<accession>A0A8H3F1B7</accession>
<dbReference type="PANTHER" id="PTHR28583">
    <property type="entry name" value="ACID AMIDASE"/>
    <property type="match status" value="1"/>
</dbReference>
<dbReference type="PANTHER" id="PTHR28583:SF1">
    <property type="entry name" value="ACID CERAMIDASE"/>
    <property type="match status" value="1"/>
</dbReference>
<organism evidence="4 5">
    <name type="scientific">Imshaugia aleurites</name>
    <dbReference type="NCBI Taxonomy" id="172621"/>
    <lineage>
        <taxon>Eukaryota</taxon>
        <taxon>Fungi</taxon>
        <taxon>Dikarya</taxon>
        <taxon>Ascomycota</taxon>
        <taxon>Pezizomycotina</taxon>
        <taxon>Lecanoromycetes</taxon>
        <taxon>OSLEUM clade</taxon>
        <taxon>Lecanoromycetidae</taxon>
        <taxon>Lecanorales</taxon>
        <taxon>Lecanorineae</taxon>
        <taxon>Parmeliaceae</taxon>
        <taxon>Imshaugia</taxon>
    </lineage>
</organism>
<protein>
    <recommendedName>
        <fullName evidence="1">ceramidase</fullName>
        <ecNumber evidence="1">3.5.1.23</ecNumber>
    </recommendedName>
</protein>
<dbReference type="Gene3D" id="3.60.60.10">
    <property type="entry name" value="Penicillin V Acylase, Chain A"/>
    <property type="match status" value="1"/>
</dbReference>
<keyword evidence="5" id="KW-1185">Reference proteome</keyword>
<dbReference type="Pfam" id="PF15508">
    <property type="entry name" value="NAAA-beta"/>
    <property type="match status" value="1"/>
</dbReference>
<feature type="region of interest" description="Disordered" evidence="2">
    <location>
        <begin position="1"/>
        <end position="41"/>
    </location>
</feature>
<evidence type="ECO:0000313" key="4">
    <source>
        <dbReference type="EMBL" id="CAF9915209.1"/>
    </source>
</evidence>
<reference evidence="4" key="1">
    <citation type="submission" date="2021-03" db="EMBL/GenBank/DDBJ databases">
        <authorList>
            <person name="Tagirdzhanova G."/>
        </authorList>
    </citation>
    <scope>NUCLEOTIDE SEQUENCE</scope>
</reference>
<sequence length="413" mass="46740">MESAGLRRRSEPISIPNDASIRDSSSDACEDSDEPPRYTIDLSVPPRKRYQHVVADFKPQVATLPILFDEVVNDSRANISIEKVRWLARLLLRRVYNRDENEELRGIQETTGVEMYLLVAFNVLLDLFMGCTSGAVRVKDNETSTKMLHFRTLDWGMDALRKVIVHLDFVEKPGGEVIASSITYVGYVGVLTGVRKGLSVSLNFRPTHDNSGRLSNFRFYSHHLLVLLGFQPSISSLLRSYLLPVLSSDSSRVDVPVLESIKRNLPSVTSTAAYLIFSDGDTALTIEKDHHSAVIRSATDFIVATNHDEAEENTEPSTKATHEASFKTLLDDIVEGSIDRRNVVTRLWEKSLKRARRKSTRKASTHEQDLTTDGVIRWMDTYPILNEETHFATIMDPKDGKVVWTKRYIEPFE</sequence>
<comment type="caution">
    <text evidence="4">The sequence shown here is derived from an EMBL/GenBank/DDBJ whole genome shotgun (WGS) entry which is preliminary data.</text>
</comment>
<gene>
    <name evidence="4" type="ORF">IMSHALPRED_002374</name>
</gene>
<evidence type="ECO:0000313" key="5">
    <source>
        <dbReference type="Proteomes" id="UP000664534"/>
    </source>
</evidence>
<dbReference type="AlphaFoldDB" id="A0A8H3F1B7"/>
<dbReference type="EMBL" id="CAJPDT010000014">
    <property type="protein sequence ID" value="CAF9915209.1"/>
    <property type="molecule type" value="Genomic_DNA"/>
</dbReference>
<dbReference type="OrthoDB" id="5273684at2759"/>
<evidence type="ECO:0000256" key="1">
    <source>
        <dbReference type="ARBA" id="ARBA00011891"/>
    </source>
</evidence>
<evidence type="ECO:0000259" key="3">
    <source>
        <dbReference type="Pfam" id="PF15508"/>
    </source>
</evidence>
<proteinExistence type="predicted"/>
<dbReference type="GO" id="GO:0017040">
    <property type="term" value="F:N-acylsphingosine amidohydrolase activity"/>
    <property type="evidence" value="ECO:0007669"/>
    <property type="project" value="UniProtKB-EC"/>
</dbReference>
<dbReference type="Proteomes" id="UP000664534">
    <property type="component" value="Unassembled WGS sequence"/>
</dbReference>
<feature type="domain" description="Acid ceramidase N-terminal" evidence="3">
    <location>
        <begin position="34"/>
        <end position="94"/>
    </location>
</feature>
<name>A0A8H3F1B7_9LECA</name>
<dbReference type="EC" id="3.5.1.23" evidence="1"/>
<evidence type="ECO:0000256" key="2">
    <source>
        <dbReference type="SAM" id="MobiDB-lite"/>
    </source>
</evidence>
<dbReference type="InterPro" id="IPR029130">
    <property type="entry name" value="Acid_ceramidase_N"/>
</dbReference>